<organism evidence="1">
    <name type="scientific">Desulfitobacterium hafniense</name>
    <name type="common">Desulfitobacterium frappieri</name>
    <dbReference type="NCBI Taxonomy" id="49338"/>
    <lineage>
        <taxon>Bacteria</taxon>
        <taxon>Bacillati</taxon>
        <taxon>Bacillota</taxon>
        <taxon>Clostridia</taxon>
        <taxon>Eubacteriales</taxon>
        <taxon>Desulfitobacteriaceae</taxon>
        <taxon>Desulfitobacterium</taxon>
    </lineage>
</organism>
<dbReference type="EMBL" id="LK996017">
    <property type="protein sequence ID" value="CDX03439.1"/>
    <property type="molecule type" value="Genomic_DNA"/>
</dbReference>
<name>A0A098B3L5_DESHA</name>
<evidence type="ECO:0000313" key="1">
    <source>
        <dbReference type="EMBL" id="CDX03439.1"/>
    </source>
</evidence>
<sequence>MYLRVMTLDGKRVSVAKDELGVFEELKSFAFVPHTMTVEEYINSMVHSAWTFYGKGVHVTGDTLAEKAKSAYRQFVDYGFLIEISKEEALEHFGLTQADADKMNIPGLRSDE</sequence>
<dbReference type="AlphaFoldDB" id="A0A098B3L5"/>
<proteinExistence type="predicted"/>
<gene>
    <name evidence="1" type="ORF">DPCES_3553</name>
</gene>
<dbReference type="PATRIC" id="fig|49338.4.peg.3816"/>
<dbReference type="RefSeq" id="WP_208926025.1">
    <property type="nucleotide sequence ID" value="NZ_LK996017.1"/>
</dbReference>
<accession>A0A098B3L5</accession>
<protein>
    <submittedName>
        <fullName evidence="1">Uncharacterized protein</fullName>
    </submittedName>
</protein>
<reference evidence="1" key="1">
    <citation type="submission" date="2014-07" db="EMBL/GenBank/DDBJ databases">
        <authorList>
            <person name="Hornung V.Bastian."/>
        </authorList>
    </citation>
    <scope>NUCLEOTIDE SEQUENCE</scope>
    <source>
        <strain evidence="1">PCE-S</strain>
    </source>
</reference>